<name>A0A8S2CQX7_9BILA</name>
<evidence type="ECO:0000313" key="1">
    <source>
        <dbReference type="EMBL" id="CAF0720774.1"/>
    </source>
</evidence>
<dbReference type="Proteomes" id="UP000677228">
    <property type="component" value="Unassembled WGS sequence"/>
</dbReference>
<dbReference type="Proteomes" id="UP000682733">
    <property type="component" value="Unassembled WGS sequence"/>
</dbReference>
<evidence type="ECO:0000313" key="2">
    <source>
        <dbReference type="EMBL" id="CAF3491912.1"/>
    </source>
</evidence>
<sequence length="252" mass="27938">MISGDKAMTIGITVAFGLITPLTSLIHAFTYSPETVGFGSRKNVYGINDKEIAEMASNGLIPDKVIKNRDVALMLSIDPTEIRTFIDDLKKIPSKIPANVLLTIYNEINLIEDVQEKLARLIELLQIQGIALSIPPSIAAEADFKKYFVDPELDRILQLANVDARKRKSAYDYLVYIDFSQQVSLLSSLIVDSAFPKTTQNNVVGQSNNMRLNSFYRARVNRSKLASEIVGELNAAKANPILKPLVDLIPED</sequence>
<evidence type="ECO:0000313" key="3">
    <source>
        <dbReference type="Proteomes" id="UP000677228"/>
    </source>
</evidence>
<dbReference type="EMBL" id="CAJNOK010000001">
    <property type="protein sequence ID" value="CAF0720774.1"/>
    <property type="molecule type" value="Genomic_DNA"/>
</dbReference>
<protein>
    <submittedName>
        <fullName evidence="1">Uncharacterized protein</fullName>
    </submittedName>
</protein>
<organism evidence="1 3">
    <name type="scientific">Didymodactylos carnosus</name>
    <dbReference type="NCBI Taxonomy" id="1234261"/>
    <lineage>
        <taxon>Eukaryota</taxon>
        <taxon>Metazoa</taxon>
        <taxon>Spiralia</taxon>
        <taxon>Gnathifera</taxon>
        <taxon>Rotifera</taxon>
        <taxon>Eurotatoria</taxon>
        <taxon>Bdelloidea</taxon>
        <taxon>Philodinida</taxon>
        <taxon>Philodinidae</taxon>
        <taxon>Didymodactylos</taxon>
    </lineage>
</organism>
<proteinExistence type="predicted"/>
<gene>
    <name evidence="1" type="ORF">OVA965_LOCUS22</name>
    <name evidence="2" type="ORF">TMI583_LOCUS22</name>
</gene>
<accession>A0A8S2CQX7</accession>
<dbReference type="EMBL" id="CAJOBA010000001">
    <property type="protein sequence ID" value="CAF3491912.1"/>
    <property type="molecule type" value="Genomic_DNA"/>
</dbReference>
<reference evidence="1" key="1">
    <citation type="submission" date="2021-02" db="EMBL/GenBank/DDBJ databases">
        <authorList>
            <person name="Nowell W R."/>
        </authorList>
    </citation>
    <scope>NUCLEOTIDE SEQUENCE</scope>
</reference>
<dbReference type="AlphaFoldDB" id="A0A8S2CQX7"/>
<comment type="caution">
    <text evidence="1">The sequence shown here is derived from an EMBL/GenBank/DDBJ whole genome shotgun (WGS) entry which is preliminary data.</text>
</comment>